<organism evidence="2 3">
    <name type="scientific">Oidiodendron maius (strain Zn)</name>
    <dbReference type="NCBI Taxonomy" id="913774"/>
    <lineage>
        <taxon>Eukaryota</taxon>
        <taxon>Fungi</taxon>
        <taxon>Dikarya</taxon>
        <taxon>Ascomycota</taxon>
        <taxon>Pezizomycotina</taxon>
        <taxon>Leotiomycetes</taxon>
        <taxon>Leotiomycetes incertae sedis</taxon>
        <taxon>Myxotrichaceae</taxon>
        <taxon>Oidiodendron</taxon>
    </lineage>
</organism>
<feature type="compositionally biased region" description="Low complexity" evidence="1">
    <location>
        <begin position="12"/>
        <end position="23"/>
    </location>
</feature>
<evidence type="ECO:0000313" key="3">
    <source>
        <dbReference type="Proteomes" id="UP000054321"/>
    </source>
</evidence>
<evidence type="ECO:0000256" key="1">
    <source>
        <dbReference type="SAM" id="MobiDB-lite"/>
    </source>
</evidence>
<feature type="non-terminal residue" evidence="2">
    <location>
        <position position="115"/>
    </location>
</feature>
<dbReference type="EMBL" id="KN832889">
    <property type="protein sequence ID" value="KIM94762.1"/>
    <property type="molecule type" value="Genomic_DNA"/>
</dbReference>
<dbReference type="InParanoid" id="A0A0C3CYK5"/>
<evidence type="ECO:0000313" key="2">
    <source>
        <dbReference type="EMBL" id="KIM94762.1"/>
    </source>
</evidence>
<gene>
    <name evidence="2" type="ORF">OIDMADRAFT_21373</name>
</gene>
<protein>
    <submittedName>
        <fullName evidence="2">Uncharacterized protein</fullName>
    </submittedName>
</protein>
<dbReference type="HOGENOM" id="CLU_2114725_0_0_1"/>
<feature type="region of interest" description="Disordered" evidence="1">
    <location>
        <begin position="1"/>
        <end position="27"/>
    </location>
</feature>
<dbReference type="Proteomes" id="UP000054321">
    <property type="component" value="Unassembled WGS sequence"/>
</dbReference>
<dbReference type="OrthoDB" id="2422440at2759"/>
<feature type="non-terminal residue" evidence="2">
    <location>
        <position position="1"/>
    </location>
</feature>
<reference evidence="3" key="2">
    <citation type="submission" date="2015-01" db="EMBL/GenBank/DDBJ databases">
        <title>Evolutionary Origins and Diversification of the Mycorrhizal Mutualists.</title>
        <authorList>
            <consortium name="DOE Joint Genome Institute"/>
            <consortium name="Mycorrhizal Genomics Consortium"/>
            <person name="Kohler A."/>
            <person name="Kuo A."/>
            <person name="Nagy L.G."/>
            <person name="Floudas D."/>
            <person name="Copeland A."/>
            <person name="Barry K.W."/>
            <person name="Cichocki N."/>
            <person name="Veneault-Fourrey C."/>
            <person name="LaButti K."/>
            <person name="Lindquist E.A."/>
            <person name="Lipzen A."/>
            <person name="Lundell T."/>
            <person name="Morin E."/>
            <person name="Murat C."/>
            <person name="Riley R."/>
            <person name="Ohm R."/>
            <person name="Sun H."/>
            <person name="Tunlid A."/>
            <person name="Henrissat B."/>
            <person name="Grigoriev I.V."/>
            <person name="Hibbett D.S."/>
            <person name="Martin F."/>
        </authorList>
    </citation>
    <scope>NUCLEOTIDE SEQUENCE [LARGE SCALE GENOMIC DNA]</scope>
    <source>
        <strain evidence="3">Zn</strain>
    </source>
</reference>
<keyword evidence="3" id="KW-1185">Reference proteome</keyword>
<accession>A0A0C3CYK5</accession>
<sequence>VKYRPETRFSVHNHPPSQSPAAHPSHRRLPVEAQNAARNLFSAGVQPRQTITYLRGLVPETPLLPQDIYNQASQIRRDIRQGYSSTEALAQHLEAKGIKHDILKEDGTDRLKGLF</sequence>
<proteinExistence type="predicted"/>
<reference evidence="2 3" key="1">
    <citation type="submission" date="2014-04" db="EMBL/GenBank/DDBJ databases">
        <authorList>
            <consortium name="DOE Joint Genome Institute"/>
            <person name="Kuo A."/>
            <person name="Martino E."/>
            <person name="Perotto S."/>
            <person name="Kohler A."/>
            <person name="Nagy L.G."/>
            <person name="Floudas D."/>
            <person name="Copeland A."/>
            <person name="Barry K.W."/>
            <person name="Cichocki N."/>
            <person name="Veneault-Fourrey C."/>
            <person name="LaButti K."/>
            <person name="Lindquist E.A."/>
            <person name="Lipzen A."/>
            <person name="Lundell T."/>
            <person name="Morin E."/>
            <person name="Murat C."/>
            <person name="Sun H."/>
            <person name="Tunlid A."/>
            <person name="Henrissat B."/>
            <person name="Grigoriev I.V."/>
            <person name="Hibbett D.S."/>
            <person name="Martin F."/>
            <person name="Nordberg H.P."/>
            <person name="Cantor M.N."/>
            <person name="Hua S.X."/>
        </authorList>
    </citation>
    <scope>NUCLEOTIDE SEQUENCE [LARGE SCALE GENOMIC DNA]</scope>
    <source>
        <strain evidence="2 3">Zn</strain>
    </source>
</reference>
<dbReference type="AlphaFoldDB" id="A0A0C3CYK5"/>
<name>A0A0C3CYK5_OIDMZ</name>